<dbReference type="AlphaFoldDB" id="A0A162M9E7"/>
<name>A0A162M9E7_9BACL</name>
<comment type="similarity">
    <text evidence="2">Belongs to the amino acid-polyamine-organocation (APC) superfamily. Spore germination protein (SGP) (TC 2.A.3.9) family.</text>
</comment>
<evidence type="ECO:0000313" key="10">
    <source>
        <dbReference type="Proteomes" id="UP000077355"/>
    </source>
</evidence>
<organism evidence="9 10">
    <name type="scientific">Paenibacillus antarcticus</name>
    <dbReference type="NCBI Taxonomy" id="253703"/>
    <lineage>
        <taxon>Bacteria</taxon>
        <taxon>Bacillati</taxon>
        <taxon>Bacillota</taxon>
        <taxon>Bacilli</taxon>
        <taxon>Bacillales</taxon>
        <taxon>Paenibacillaceae</taxon>
        <taxon>Paenibacillus</taxon>
    </lineage>
</organism>
<keyword evidence="5 8" id="KW-0812">Transmembrane</keyword>
<dbReference type="NCBIfam" id="TIGR00912">
    <property type="entry name" value="2A0309"/>
    <property type="match status" value="1"/>
</dbReference>
<evidence type="ECO:0000313" key="9">
    <source>
        <dbReference type="EMBL" id="OAB40463.1"/>
    </source>
</evidence>
<dbReference type="PANTHER" id="PTHR34975">
    <property type="entry name" value="SPORE GERMINATION PROTEIN A2"/>
    <property type="match status" value="1"/>
</dbReference>
<feature type="transmembrane region" description="Helical" evidence="8">
    <location>
        <begin position="12"/>
        <end position="28"/>
    </location>
</feature>
<sequence length="368" mass="42333">MFKHIKISYHQFMVLVFFFTIGGAIIFIPSLTDSAKQDTWIGYIIGSGIGLLFVLLYNKLGSYFPNMTIIEYSEKILGKWLGKTVSFLYFTYFFHCTAYFLRQLGDFINIYILTQTPIVAIYIIFFLIIIMGVRIGLEPFARASEIFYPLILLLLFIFIIFISPQIQFTNIQPILENINKLPVTIYYSLDSPYLQLVTFLMLFPFVIQFKKTKKSFILGTLIGSIFLSLIILLSTLVLGVYHSSNLHYATYILAQKINIGNIIQRIEVIIALIWLVALYFKTTIFFYAANLSLAQILNLKDYRPLTFPLGILSIIYAIVSVTNIASFKVYEANITTLHHLTFGLFFPLILLIISKLKKTNKDLSKIKH</sequence>
<feature type="transmembrane region" description="Helical" evidence="8">
    <location>
        <begin position="305"/>
        <end position="325"/>
    </location>
</feature>
<evidence type="ECO:0000256" key="4">
    <source>
        <dbReference type="ARBA" id="ARBA00022544"/>
    </source>
</evidence>
<protein>
    <submittedName>
        <fullName evidence="9">Uncharacterized protein</fullName>
    </submittedName>
</protein>
<dbReference type="Proteomes" id="UP000077355">
    <property type="component" value="Unassembled WGS sequence"/>
</dbReference>
<dbReference type="GO" id="GO:0009847">
    <property type="term" value="P:spore germination"/>
    <property type="evidence" value="ECO:0007669"/>
    <property type="project" value="InterPro"/>
</dbReference>
<feature type="transmembrane region" description="Helical" evidence="8">
    <location>
        <begin position="268"/>
        <end position="293"/>
    </location>
</feature>
<evidence type="ECO:0000256" key="5">
    <source>
        <dbReference type="ARBA" id="ARBA00022692"/>
    </source>
</evidence>
<dbReference type="GO" id="GO:0016020">
    <property type="term" value="C:membrane"/>
    <property type="evidence" value="ECO:0007669"/>
    <property type="project" value="UniProtKB-SubCell"/>
</dbReference>
<evidence type="ECO:0000256" key="1">
    <source>
        <dbReference type="ARBA" id="ARBA00004141"/>
    </source>
</evidence>
<evidence type="ECO:0000256" key="6">
    <source>
        <dbReference type="ARBA" id="ARBA00022989"/>
    </source>
</evidence>
<feature type="transmembrane region" description="Helical" evidence="8">
    <location>
        <begin position="192"/>
        <end position="209"/>
    </location>
</feature>
<keyword evidence="4" id="KW-0309">Germination</keyword>
<feature type="transmembrane region" description="Helical" evidence="8">
    <location>
        <begin position="80"/>
        <end position="101"/>
    </location>
</feature>
<evidence type="ECO:0000256" key="2">
    <source>
        <dbReference type="ARBA" id="ARBA00007998"/>
    </source>
</evidence>
<dbReference type="OrthoDB" id="2078716at2"/>
<feature type="transmembrane region" description="Helical" evidence="8">
    <location>
        <begin position="337"/>
        <end position="356"/>
    </location>
</feature>
<keyword evidence="7 8" id="KW-0472">Membrane</keyword>
<keyword evidence="3" id="KW-0813">Transport</keyword>
<evidence type="ECO:0000256" key="7">
    <source>
        <dbReference type="ARBA" id="ARBA00023136"/>
    </source>
</evidence>
<comment type="subcellular location">
    <subcellularLocation>
        <location evidence="1">Membrane</location>
        <topology evidence="1">Multi-pass membrane protein</topology>
    </subcellularLocation>
</comment>
<feature type="transmembrane region" description="Helical" evidence="8">
    <location>
        <begin position="146"/>
        <end position="166"/>
    </location>
</feature>
<dbReference type="InterPro" id="IPR004761">
    <property type="entry name" value="Spore_GerAB"/>
</dbReference>
<reference evidence="9 10" key="1">
    <citation type="submission" date="2016-03" db="EMBL/GenBank/DDBJ databases">
        <title>Draft genome sequence of Paenibacillus antarcticus CECT 5836.</title>
        <authorList>
            <person name="Shin S.-K."/>
            <person name="Yi H."/>
        </authorList>
    </citation>
    <scope>NUCLEOTIDE SEQUENCE [LARGE SCALE GENOMIC DNA]</scope>
    <source>
        <strain evidence="9 10">CECT 5836</strain>
    </source>
</reference>
<gene>
    <name evidence="9" type="ORF">PBAT_24540</name>
</gene>
<proteinExistence type="inferred from homology"/>
<dbReference type="Pfam" id="PF03845">
    <property type="entry name" value="Spore_permease"/>
    <property type="match status" value="1"/>
</dbReference>
<dbReference type="EMBL" id="LVJI01000054">
    <property type="protein sequence ID" value="OAB40463.1"/>
    <property type="molecule type" value="Genomic_DNA"/>
</dbReference>
<accession>A0A162M9E7</accession>
<comment type="caution">
    <text evidence="9">The sequence shown here is derived from an EMBL/GenBank/DDBJ whole genome shotgun (WGS) entry which is preliminary data.</text>
</comment>
<evidence type="ECO:0000256" key="8">
    <source>
        <dbReference type="SAM" id="Phobius"/>
    </source>
</evidence>
<keyword evidence="10" id="KW-1185">Reference proteome</keyword>
<dbReference type="PANTHER" id="PTHR34975:SF2">
    <property type="entry name" value="SPORE GERMINATION PROTEIN A2"/>
    <property type="match status" value="1"/>
</dbReference>
<feature type="transmembrane region" description="Helical" evidence="8">
    <location>
        <begin position="216"/>
        <end position="241"/>
    </location>
</feature>
<feature type="transmembrane region" description="Helical" evidence="8">
    <location>
        <begin position="40"/>
        <end position="60"/>
    </location>
</feature>
<dbReference type="RefSeq" id="WP_068653258.1">
    <property type="nucleotide sequence ID" value="NZ_CP043611.1"/>
</dbReference>
<keyword evidence="6 8" id="KW-1133">Transmembrane helix</keyword>
<evidence type="ECO:0000256" key="3">
    <source>
        <dbReference type="ARBA" id="ARBA00022448"/>
    </source>
</evidence>
<feature type="transmembrane region" description="Helical" evidence="8">
    <location>
        <begin position="107"/>
        <end position="134"/>
    </location>
</feature>